<gene>
    <name evidence="1" type="ORF">BDA96_07G201900</name>
</gene>
<organism evidence="1 2">
    <name type="scientific">Sorghum bicolor</name>
    <name type="common">Sorghum</name>
    <name type="synonym">Sorghum vulgare</name>
    <dbReference type="NCBI Taxonomy" id="4558"/>
    <lineage>
        <taxon>Eukaryota</taxon>
        <taxon>Viridiplantae</taxon>
        <taxon>Streptophyta</taxon>
        <taxon>Embryophyta</taxon>
        <taxon>Tracheophyta</taxon>
        <taxon>Spermatophyta</taxon>
        <taxon>Magnoliopsida</taxon>
        <taxon>Liliopsida</taxon>
        <taxon>Poales</taxon>
        <taxon>Poaceae</taxon>
        <taxon>PACMAD clade</taxon>
        <taxon>Panicoideae</taxon>
        <taxon>Andropogonodae</taxon>
        <taxon>Andropogoneae</taxon>
        <taxon>Sorghinae</taxon>
        <taxon>Sorghum</taxon>
    </lineage>
</organism>
<dbReference type="Proteomes" id="UP000807115">
    <property type="component" value="Chromosome 7"/>
</dbReference>
<evidence type="ECO:0000313" key="2">
    <source>
        <dbReference type="Proteomes" id="UP000807115"/>
    </source>
</evidence>
<reference evidence="1" key="1">
    <citation type="journal article" date="2019" name="BMC Genomics">
        <title>A new reference genome for Sorghum bicolor reveals high levels of sequence similarity between sweet and grain genotypes: implications for the genetics of sugar metabolism.</title>
        <authorList>
            <person name="Cooper E.A."/>
            <person name="Brenton Z.W."/>
            <person name="Flinn B.S."/>
            <person name="Jenkins J."/>
            <person name="Shu S."/>
            <person name="Flowers D."/>
            <person name="Luo F."/>
            <person name="Wang Y."/>
            <person name="Xia P."/>
            <person name="Barry K."/>
            <person name="Daum C."/>
            <person name="Lipzen A."/>
            <person name="Yoshinaga Y."/>
            <person name="Schmutz J."/>
            <person name="Saski C."/>
            <person name="Vermerris W."/>
            <person name="Kresovich S."/>
        </authorList>
    </citation>
    <scope>NUCLEOTIDE SEQUENCE</scope>
</reference>
<comment type="caution">
    <text evidence="1">The sequence shown here is derived from an EMBL/GenBank/DDBJ whole genome shotgun (WGS) entry which is preliminary data.</text>
</comment>
<proteinExistence type="predicted"/>
<accession>A0A921QQ40</accession>
<dbReference type="AlphaFoldDB" id="A0A921QQ40"/>
<name>A0A921QQ40_SORBI</name>
<evidence type="ECO:0000313" key="1">
    <source>
        <dbReference type="EMBL" id="KAG0524331.1"/>
    </source>
</evidence>
<sequence length="83" mass="9504">MKENSNSGVWMQDHISHAISLVKLNSLPYVDNLAGVSNTFKYMPILVFHHIIFRAEFGRNYRWAKSGIKAVPNRAMCDDQVSH</sequence>
<protein>
    <submittedName>
        <fullName evidence="1">Uncharacterized protein</fullName>
    </submittedName>
</protein>
<reference evidence="1" key="2">
    <citation type="submission" date="2020-10" db="EMBL/GenBank/DDBJ databases">
        <authorList>
            <person name="Cooper E.A."/>
            <person name="Brenton Z.W."/>
            <person name="Flinn B.S."/>
            <person name="Jenkins J."/>
            <person name="Shu S."/>
            <person name="Flowers D."/>
            <person name="Luo F."/>
            <person name="Wang Y."/>
            <person name="Xia P."/>
            <person name="Barry K."/>
            <person name="Daum C."/>
            <person name="Lipzen A."/>
            <person name="Yoshinaga Y."/>
            <person name="Schmutz J."/>
            <person name="Saski C."/>
            <person name="Vermerris W."/>
            <person name="Kresovich S."/>
        </authorList>
    </citation>
    <scope>NUCLEOTIDE SEQUENCE</scope>
</reference>
<dbReference type="EMBL" id="CM027686">
    <property type="protein sequence ID" value="KAG0524331.1"/>
    <property type="molecule type" value="Genomic_DNA"/>
</dbReference>